<organism evidence="2">
    <name type="scientific">Anguilla anguilla</name>
    <name type="common">European freshwater eel</name>
    <name type="synonym">Muraena anguilla</name>
    <dbReference type="NCBI Taxonomy" id="7936"/>
    <lineage>
        <taxon>Eukaryota</taxon>
        <taxon>Metazoa</taxon>
        <taxon>Chordata</taxon>
        <taxon>Craniata</taxon>
        <taxon>Vertebrata</taxon>
        <taxon>Euteleostomi</taxon>
        <taxon>Actinopterygii</taxon>
        <taxon>Neopterygii</taxon>
        <taxon>Teleostei</taxon>
        <taxon>Anguilliformes</taxon>
        <taxon>Anguillidae</taxon>
        <taxon>Anguilla</taxon>
    </lineage>
</organism>
<keyword evidence="1" id="KW-0812">Transmembrane</keyword>
<name>A0A0E9VPD1_ANGAN</name>
<reference evidence="2" key="2">
    <citation type="journal article" date="2015" name="Fish Shellfish Immunol.">
        <title>Early steps in the European eel (Anguilla anguilla)-Vibrio vulnificus interaction in the gills: Role of the RtxA13 toxin.</title>
        <authorList>
            <person name="Callol A."/>
            <person name="Pajuelo D."/>
            <person name="Ebbesson L."/>
            <person name="Teles M."/>
            <person name="MacKenzie S."/>
            <person name="Amaro C."/>
        </authorList>
    </citation>
    <scope>NUCLEOTIDE SEQUENCE</scope>
</reference>
<reference evidence="2" key="1">
    <citation type="submission" date="2014-11" db="EMBL/GenBank/DDBJ databases">
        <authorList>
            <person name="Amaro Gonzalez C."/>
        </authorList>
    </citation>
    <scope>NUCLEOTIDE SEQUENCE</scope>
</reference>
<protein>
    <submittedName>
        <fullName evidence="2">Uncharacterized protein</fullName>
    </submittedName>
</protein>
<proteinExistence type="predicted"/>
<dbReference type="EMBL" id="GBXM01028696">
    <property type="protein sequence ID" value="JAH79881.1"/>
    <property type="molecule type" value="Transcribed_RNA"/>
</dbReference>
<accession>A0A0E9VPD1</accession>
<evidence type="ECO:0000256" key="1">
    <source>
        <dbReference type="SAM" id="Phobius"/>
    </source>
</evidence>
<dbReference type="AlphaFoldDB" id="A0A0E9VPD1"/>
<feature type="transmembrane region" description="Helical" evidence="1">
    <location>
        <begin position="6"/>
        <end position="22"/>
    </location>
</feature>
<keyword evidence="1" id="KW-1133">Transmembrane helix</keyword>
<evidence type="ECO:0000313" key="2">
    <source>
        <dbReference type="EMBL" id="JAH79881.1"/>
    </source>
</evidence>
<keyword evidence="1" id="KW-0472">Membrane</keyword>
<sequence>MTPFIFPLHNAVSGFMVLYLVNRAKKNPLGCRFPLEQRGKH</sequence>